<organism evidence="1 4">
    <name type="scientific">Rhizobium etli</name>
    <dbReference type="NCBI Taxonomy" id="29449"/>
    <lineage>
        <taxon>Bacteria</taxon>
        <taxon>Pseudomonadati</taxon>
        <taxon>Pseudomonadota</taxon>
        <taxon>Alphaproteobacteria</taxon>
        <taxon>Hyphomicrobiales</taxon>
        <taxon>Rhizobiaceae</taxon>
        <taxon>Rhizobium/Agrobacterium group</taxon>
        <taxon>Rhizobium</taxon>
    </lineage>
</organism>
<dbReference type="EMBL" id="JACIID010000029">
    <property type="protein sequence ID" value="MBB4539370.1"/>
    <property type="molecule type" value="Genomic_DNA"/>
</dbReference>
<dbReference type="AlphaFoldDB" id="A0A7W6YD09"/>
<comment type="caution">
    <text evidence="1">The sequence shown here is derived from an EMBL/GenBank/DDBJ whole genome shotgun (WGS) entry which is preliminary data.</text>
</comment>
<gene>
    <name evidence="1" type="ORF">GGE46_006178</name>
    <name evidence="2" type="ORF">GGE57_006164</name>
</gene>
<accession>A0A7W6YD09</accession>
<evidence type="ECO:0000313" key="4">
    <source>
        <dbReference type="Proteomes" id="UP000557344"/>
    </source>
</evidence>
<sequence length="140" mass="14934">MDSIHFDSLNNLGLTACGSTELRRTHPNLGGLVQTELLMPLQGFVRAPAVDSPLANLLYNGTTPDELMMVAFAPPIANPAILESPKFAATLRAAQASLADIAAQTQDSDRAVFRDALSVLDQALCDRVLVDNACRALMRG</sequence>
<evidence type="ECO:0000313" key="1">
    <source>
        <dbReference type="EMBL" id="MBB4483552.1"/>
    </source>
</evidence>
<evidence type="ECO:0000313" key="3">
    <source>
        <dbReference type="Proteomes" id="UP000523431"/>
    </source>
</evidence>
<name>A0A7W6YD09_RHIET</name>
<protein>
    <submittedName>
        <fullName evidence="1">Uncharacterized protein</fullName>
    </submittedName>
</protein>
<dbReference type="Proteomes" id="UP000557344">
    <property type="component" value="Unassembled WGS sequence"/>
</dbReference>
<dbReference type="Pfam" id="PF09474">
    <property type="entry name" value="Type_III_YscX"/>
    <property type="match status" value="1"/>
</dbReference>
<proteinExistence type="predicted"/>
<dbReference type="RefSeq" id="WP_183844579.1">
    <property type="nucleotide sequence ID" value="NZ_JACIHU010000029.1"/>
</dbReference>
<dbReference type="EMBL" id="JACIHU010000029">
    <property type="protein sequence ID" value="MBB4483552.1"/>
    <property type="molecule type" value="Genomic_DNA"/>
</dbReference>
<dbReference type="Proteomes" id="UP000523431">
    <property type="component" value="Unassembled WGS sequence"/>
</dbReference>
<evidence type="ECO:0000313" key="2">
    <source>
        <dbReference type="EMBL" id="MBB4539370.1"/>
    </source>
</evidence>
<dbReference type="InterPro" id="IPR012672">
    <property type="entry name" value="T3SS_YscX"/>
</dbReference>
<reference evidence="3 4" key="1">
    <citation type="submission" date="2020-08" db="EMBL/GenBank/DDBJ databases">
        <title>Genomic Encyclopedia of Type Strains, Phase IV (KMG-V): Genome sequencing to study the core and pangenomes of soil and plant-associated prokaryotes.</title>
        <authorList>
            <person name="Whitman W."/>
        </authorList>
    </citation>
    <scope>NUCLEOTIDE SEQUENCE [LARGE SCALE GENOMIC DNA]</scope>
    <source>
        <strain evidence="1 4">SEMIA 471</strain>
        <strain evidence="2 3">SEMIA 489</strain>
    </source>
</reference>